<sequence>MDPSSVAQLDLERRGRTGVPEVIYAAGKTLEQNIALVGALYARTGFALATRIPADQRVALAAAYTDAVVDTGSGTLRRGALPRTGERIGIVCAGTSDLPIADEAAFCVDAFGHDAIRATDVGVAGIHRLFDALGDIERCRALIVVAGMEGALPSVVAGLVRAPVIAVPTSIGYGAAFDGLAALLGMLNACAPGIAVVNIDNGFGAAAMAHKIVAAASR</sequence>
<dbReference type="AlphaFoldDB" id="A0AAN1XTS1"/>
<evidence type="ECO:0000259" key="1">
    <source>
        <dbReference type="SMART" id="SM01001"/>
    </source>
</evidence>
<dbReference type="NCBIfam" id="NF033503">
    <property type="entry name" value="LarB"/>
    <property type="match status" value="1"/>
</dbReference>
<dbReference type="Proteomes" id="UP001317532">
    <property type="component" value="Chromosome"/>
</dbReference>
<dbReference type="Gene3D" id="3.40.50.1970">
    <property type="match status" value="1"/>
</dbReference>
<dbReference type="Pfam" id="PF00731">
    <property type="entry name" value="AIRC"/>
    <property type="match status" value="1"/>
</dbReference>
<dbReference type="InterPro" id="IPR000031">
    <property type="entry name" value="PurE_dom"/>
</dbReference>
<evidence type="ECO:0000313" key="2">
    <source>
        <dbReference type="EMBL" id="BDE05478.1"/>
    </source>
</evidence>
<gene>
    <name evidence="2" type="primary">larB</name>
    <name evidence="2" type="ORF">WPS_07540</name>
</gene>
<dbReference type="InterPro" id="IPR039476">
    <property type="entry name" value="P2CMN_synthase_LarB"/>
</dbReference>
<dbReference type="RefSeq" id="WP_317996514.1">
    <property type="nucleotide sequence ID" value="NZ_AP025523.1"/>
</dbReference>
<dbReference type="GO" id="GO:0016787">
    <property type="term" value="F:hydrolase activity"/>
    <property type="evidence" value="ECO:0007669"/>
    <property type="project" value="InterPro"/>
</dbReference>
<name>A0AAN1XTS1_UNVUL</name>
<keyword evidence="3" id="KW-1185">Reference proteome</keyword>
<proteinExistence type="predicted"/>
<feature type="domain" description="PurE" evidence="1">
    <location>
        <begin position="86"/>
        <end position="218"/>
    </location>
</feature>
<dbReference type="PANTHER" id="PTHR43064">
    <property type="entry name" value="PHOSPHORIBOSYLAMINOIMIDAZOLE CARBOXYLASE-RELATED"/>
    <property type="match status" value="1"/>
</dbReference>
<dbReference type="SMART" id="SM01001">
    <property type="entry name" value="AIRC"/>
    <property type="match status" value="1"/>
</dbReference>
<dbReference type="GO" id="GO:0006189">
    <property type="term" value="P:'de novo' IMP biosynthetic process"/>
    <property type="evidence" value="ECO:0007669"/>
    <property type="project" value="InterPro"/>
</dbReference>
<reference evidence="2 3" key="1">
    <citation type="journal article" date="2022" name="ISME Commun">
        <title>Vulcanimicrobium alpinus gen. nov. sp. nov., the first cultivated representative of the candidate phylum 'Eremiobacterota', is a metabolically versatile aerobic anoxygenic phototroph.</title>
        <authorList>
            <person name="Yabe S."/>
            <person name="Muto K."/>
            <person name="Abe K."/>
            <person name="Yokota A."/>
            <person name="Staudigel H."/>
            <person name="Tebo B.M."/>
        </authorList>
    </citation>
    <scope>NUCLEOTIDE SEQUENCE [LARGE SCALE GENOMIC DNA]</scope>
    <source>
        <strain evidence="2 3">WC8-2</strain>
    </source>
</reference>
<dbReference type="KEGG" id="vab:WPS_07540"/>
<accession>A0AAN1XTS1</accession>
<dbReference type="PANTHER" id="PTHR43064:SF1">
    <property type="entry name" value="SLL1489 PROTEIN"/>
    <property type="match status" value="1"/>
</dbReference>
<dbReference type="SUPFAM" id="SSF52255">
    <property type="entry name" value="N5-CAIR mutase (phosphoribosylaminoimidazole carboxylase, PurE)"/>
    <property type="match status" value="1"/>
</dbReference>
<evidence type="ECO:0000313" key="3">
    <source>
        <dbReference type="Proteomes" id="UP001317532"/>
    </source>
</evidence>
<dbReference type="EMBL" id="AP025523">
    <property type="protein sequence ID" value="BDE05478.1"/>
    <property type="molecule type" value="Genomic_DNA"/>
</dbReference>
<protein>
    <submittedName>
        <fullName evidence="2">1-(5-phosphoribosyl)-5-amino-4-imidazole-carboxyl ate carboxylase</fullName>
    </submittedName>
</protein>
<organism evidence="2 3">
    <name type="scientific">Vulcanimicrobium alpinum</name>
    <dbReference type="NCBI Taxonomy" id="3016050"/>
    <lineage>
        <taxon>Bacteria</taxon>
        <taxon>Bacillati</taxon>
        <taxon>Vulcanimicrobiota</taxon>
        <taxon>Vulcanimicrobiia</taxon>
        <taxon>Vulcanimicrobiales</taxon>
        <taxon>Vulcanimicrobiaceae</taxon>
        <taxon>Vulcanimicrobium</taxon>
    </lineage>
</organism>